<dbReference type="InterPro" id="IPR013815">
    <property type="entry name" value="ATP_grasp_subdomain_1"/>
</dbReference>
<dbReference type="SUPFAM" id="SSF52440">
    <property type="entry name" value="PreATP-grasp domain"/>
    <property type="match status" value="2"/>
</dbReference>
<dbReference type="InterPro" id="IPR000291">
    <property type="entry name" value="D-Ala_lig_Van_CS"/>
</dbReference>
<dbReference type="GO" id="GO:0009507">
    <property type="term" value="C:chloroplast"/>
    <property type="evidence" value="ECO:0007669"/>
    <property type="project" value="TreeGrafter"/>
</dbReference>
<feature type="domain" description="ATP-grasp" evidence="9">
    <location>
        <begin position="223"/>
        <end position="450"/>
    </location>
</feature>
<keyword evidence="2" id="KW-0436">Ligase</keyword>
<sequence>MASMAIGVNLSMTSRVGGGGDDVDRLLTAAPTTLKLNQKNSRSESRCRRSFGMKRFRVTGAIAKSVVVDGEEKIQKNLRVGLICGGPSAERGISLNSVRSVLDHIQGNGISVSCYYIDPDLNAYAISSAQVYSNTPADFDFKLESLAHAFSSLSELAEHLVSAVDIVFPVIHGRFGEDGGIQELLESHNIPFVGTGSRECRRAFDKYEASLELKKHGFVTVPNYLVQGTGVDESEITLWFTDNHLDLEVGKVVVKPANAGSSIGVKVAFGVKDSVKKAIELIQEGIDNRVVVEVFIENAYEFTAIVLDVASDSDCHPVVLLPSEVELKLHGSGDTKENAIFDYRRKYLPTQQVTYHTPPRFPIHVIKSIREEAALLFKKLGLRDFARFDGWYLTPTSNLASSGSETLTRPKSEDIIFTDLNLISGMEQTSLFFQQASKITSSYIQVGFSHSNILRTIIHRASSRYPHLAWYNHESSHLLGGSTTPEIPGDVKKVFVLFGGDTSERQVSVVSGTNIWMNLQRFEDLKVTPCLLSSSISNSMGAFTDKTRADLDNREVWLLPYSAVLRHTVEEVLAACLEAIEPDRALFTSLLQKQVMDDLMDALKNQSWFAGFDITDEVPMKYSLKDWVKLAKEAEATVFLSAHGGIGEDGTMQALLEDEGVPYTGPGVNASRICMDKVMASQALSHLSEFGVHTISKDVKRTEDIIHETIPDIWDELITKLQCQTLCVKPARDGCSTGVARLCSSEDLAVYVQALKDCLPRIPANTLSKTHGMIEMPNPTPELLIFEPFVETDEVIVSSKANQKLSWKGQKRWVEITAGVIGKYGSMHSLSPSLTVKESGDILSLEEKFQGGTGINLTPPPPPIMSKEALERCKQGMELIATTLGLEGFSRIDAFVHVETGEVMVIEVNTVPGMTPSTVLIQQVTLPSFKYVFKVYQTKLKQQQQRSGLFWIVFWDTEINTFLFCFGIRNKPKGNSRGATNVPSSILSHTSPPCFTKSQVSCSQRHQHGW</sequence>
<evidence type="ECO:0000256" key="1">
    <source>
        <dbReference type="ARBA" id="ARBA00010871"/>
    </source>
</evidence>
<dbReference type="Pfam" id="PF07478">
    <property type="entry name" value="Dala_Dala_lig_C"/>
    <property type="match status" value="2"/>
</dbReference>
<dbReference type="GO" id="GO:0005524">
    <property type="term" value="F:ATP binding"/>
    <property type="evidence" value="ECO:0007669"/>
    <property type="project" value="UniProtKB-UniRule"/>
</dbReference>
<dbReference type="Gene3D" id="3.40.50.20">
    <property type="match status" value="2"/>
</dbReference>
<dbReference type="PROSITE" id="PS00844">
    <property type="entry name" value="DALA_DALA_LIGASE_2"/>
    <property type="match status" value="1"/>
</dbReference>
<evidence type="ECO:0000313" key="10">
    <source>
        <dbReference type="EMBL" id="CAH2047773.1"/>
    </source>
</evidence>
<gene>
    <name evidence="10" type="ORF">TAV2_LOCUS7178</name>
</gene>
<dbReference type="FunFam" id="3.30.1490.20:FF:000037">
    <property type="entry name" value="D-alanine-D-alanine ligase family"/>
    <property type="match status" value="1"/>
</dbReference>
<dbReference type="SUPFAM" id="SSF56059">
    <property type="entry name" value="Glutathione synthetase ATP-binding domain-like"/>
    <property type="match status" value="2"/>
</dbReference>
<dbReference type="FunFam" id="3.40.50.20:FF:000027">
    <property type="entry name" value="D-alanine-D-alanine ligase family"/>
    <property type="match status" value="1"/>
</dbReference>
<evidence type="ECO:0000256" key="6">
    <source>
        <dbReference type="ARBA" id="ARBA00022984"/>
    </source>
</evidence>
<feature type="domain" description="ATP-grasp" evidence="9">
    <location>
        <begin position="684"/>
        <end position="937"/>
    </location>
</feature>
<dbReference type="GO" id="GO:0008360">
    <property type="term" value="P:regulation of cell shape"/>
    <property type="evidence" value="ECO:0007669"/>
    <property type="project" value="UniProtKB-KW"/>
</dbReference>
<dbReference type="EMBL" id="OU466858">
    <property type="protein sequence ID" value="CAH2047773.1"/>
    <property type="molecule type" value="Genomic_DNA"/>
</dbReference>
<evidence type="ECO:0000256" key="3">
    <source>
        <dbReference type="ARBA" id="ARBA00022741"/>
    </source>
</evidence>
<dbReference type="PROSITE" id="PS00843">
    <property type="entry name" value="DALA_DALA_LIGASE_1"/>
    <property type="match status" value="1"/>
</dbReference>
<accession>A0AAU9RVH7</accession>
<keyword evidence="11" id="KW-1185">Reference proteome</keyword>
<organism evidence="10 11">
    <name type="scientific">Thlaspi arvense</name>
    <name type="common">Field penny-cress</name>
    <dbReference type="NCBI Taxonomy" id="13288"/>
    <lineage>
        <taxon>Eukaryota</taxon>
        <taxon>Viridiplantae</taxon>
        <taxon>Streptophyta</taxon>
        <taxon>Embryophyta</taxon>
        <taxon>Tracheophyta</taxon>
        <taxon>Spermatophyta</taxon>
        <taxon>Magnoliopsida</taxon>
        <taxon>eudicotyledons</taxon>
        <taxon>Gunneridae</taxon>
        <taxon>Pentapetalae</taxon>
        <taxon>rosids</taxon>
        <taxon>malvids</taxon>
        <taxon>Brassicales</taxon>
        <taxon>Brassicaceae</taxon>
        <taxon>Thlaspideae</taxon>
        <taxon>Thlaspi</taxon>
    </lineage>
</organism>
<keyword evidence="5" id="KW-0133">Cell shape</keyword>
<dbReference type="PANTHER" id="PTHR23132:SF0">
    <property type="entry name" value="D-ALANINE-D-ALANINE LIGASE FAMILY"/>
    <property type="match status" value="1"/>
</dbReference>
<protein>
    <recommendedName>
        <fullName evidence="9">ATP-grasp domain-containing protein</fullName>
    </recommendedName>
</protein>
<dbReference type="Gene3D" id="3.30.1490.20">
    <property type="entry name" value="ATP-grasp fold, A domain"/>
    <property type="match status" value="1"/>
</dbReference>
<evidence type="ECO:0000256" key="4">
    <source>
        <dbReference type="ARBA" id="ARBA00022840"/>
    </source>
</evidence>
<dbReference type="Proteomes" id="UP000836841">
    <property type="component" value="Chromosome 2"/>
</dbReference>
<dbReference type="Pfam" id="PF01820">
    <property type="entry name" value="Dala_Dala_lig_N"/>
    <property type="match status" value="2"/>
</dbReference>
<dbReference type="InterPro" id="IPR011761">
    <property type="entry name" value="ATP-grasp"/>
</dbReference>
<dbReference type="Gene3D" id="3.30.470.20">
    <property type="entry name" value="ATP-grasp fold, B domain"/>
    <property type="match status" value="3"/>
</dbReference>
<dbReference type="GO" id="GO:0046872">
    <property type="term" value="F:metal ion binding"/>
    <property type="evidence" value="ECO:0007669"/>
    <property type="project" value="InterPro"/>
</dbReference>
<keyword evidence="7" id="KW-0961">Cell wall biogenesis/degradation</keyword>
<dbReference type="GO" id="GO:0071555">
    <property type="term" value="P:cell wall organization"/>
    <property type="evidence" value="ECO:0007669"/>
    <property type="project" value="UniProtKB-KW"/>
</dbReference>
<evidence type="ECO:0000256" key="5">
    <source>
        <dbReference type="ARBA" id="ARBA00022960"/>
    </source>
</evidence>
<dbReference type="GO" id="GO:0008716">
    <property type="term" value="F:D-alanine-D-alanine ligase activity"/>
    <property type="evidence" value="ECO:0007669"/>
    <property type="project" value="InterPro"/>
</dbReference>
<evidence type="ECO:0000313" key="11">
    <source>
        <dbReference type="Proteomes" id="UP000836841"/>
    </source>
</evidence>
<evidence type="ECO:0000256" key="7">
    <source>
        <dbReference type="ARBA" id="ARBA00023316"/>
    </source>
</evidence>
<dbReference type="FunFam" id="3.30.470.20:FF:000061">
    <property type="entry name" value="D-alanine-D-alanine ligase family"/>
    <property type="match status" value="1"/>
</dbReference>
<dbReference type="AlphaFoldDB" id="A0AAU9RVH7"/>
<keyword evidence="6" id="KW-0573">Peptidoglycan synthesis</keyword>
<keyword evidence="3 8" id="KW-0547">Nucleotide-binding</keyword>
<evidence type="ECO:0000256" key="8">
    <source>
        <dbReference type="PROSITE-ProRule" id="PRU00409"/>
    </source>
</evidence>
<dbReference type="InterPro" id="IPR011095">
    <property type="entry name" value="Dala_Dala_lig_C"/>
</dbReference>
<evidence type="ECO:0000256" key="2">
    <source>
        <dbReference type="ARBA" id="ARBA00022598"/>
    </source>
</evidence>
<dbReference type="PROSITE" id="PS50975">
    <property type="entry name" value="ATP_GRASP"/>
    <property type="match status" value="2"/>
</dbReference>
<dbReference type="PANTHER" id="PTHR23132">
    <property type="entry name" value="D-ALANINE--D-ALANINE LIGASE"/>
    <property type="match status" value="1"/>
</dbReference>
<proteinExistence type="inferred from homology"/>
<dbReference type="InterPro" id="IPR011127">
    <property type="entry name" value="Dala_Dala_lig_N"/>
</dbReference>
<keyword evidence="4 8" id="KW-0067">ATP-binding</keyword>
<name>A0AAU9RVH7_THLAR</name>
<dbReference type="FunFam" id="3.40.50.20:FF:000028">
    <property type="entry name" value="D-alanine-D-alanine ligase family"/>
    <property type="match status" value="1"/>
</dbReference>
<comment type="similarity">
    <text evidence="1">Belongs to the D-alanine--D-alanine ligase family.</text>
</comment>
<evidence type="ECO:0000259" key="9">
    <source>
        <dbReference type="PROSITE" id="PS50975"/>
    </source>
</evidence>
<dbReference type="InterPro" id="IPR016185">
    <property type="entry name" value="PreATP-grasp_dom_sf"/>
</dbReference>
<reference evidence="10 11" key="1">
    <citation type="submission" date="2022-03" db="EMBL/GenBank/DDBJ databases">
        <authorList>
            <person name="Nunn A."/>
            <person name="Chopra R."/>
            <person name="Nunn A."/>
            <person name="Contreras Garrido A."/>
        </authorList>
    </citation>
    <scope>NUCLEOTIDE SEQUENCE [LARGE SCALE GENOMIC DNA]</scope>
</reference>